<evidence type="ECO:0000313" key="4">
    <source>
        <dbReference type="EMBL" id="CAF3688261.1"/>
    </source>
</evidence>
<feature type="compositionally biased region" description="Polar residues" evidence="2">
    <location>
        <begin position="8"/>
        <end position="33"/>
    </location>
</feature>
<dbReference type="Proteomes" id="UP000681722">
    <property type="component" value="Unassembled WGS sequence"/>
</dbReference>
<gene>
    <name evidence="3" type="ORF">GPM918_LOCUS8924</name>
    <name evidence="4" type="ORF">SRO942_LOCUS8925</name>
</gene>
<dbReference type="EMBL" id="CAJOBC010001609">
    <property type="protein sequence ID" value="CAF3688261.1"/>
    <property type="molecule type" value="Genomic_DNA"/>
</dbReference>
<dbReference type="SUPFAM" id="SSF47162">
    <property type="entry name" value="Apolipoprotein"/>
    <property type="match status" value="1"/>
</dbReference>
<organism evidence="3 5">
    <name type="scientific">Didymodactylos carnosus</name>
    <dbReference type="NCBI Taxonomy" id="1234261"/>
    <lineage>
        <taxon>Eukaryota</taxon>
        <taxon>Metazoa</taxon>
        <taxon>Spiralia</taxon>
        <taxon>Gnathifera</taxon>
        <taxon>Rotifera</taxon>
        <taxon>Eurotatoria</taxon>
        <taxon>Bdelloidea</taxon>
        <taxon>Philodinida</taxon>
        <taxon>Philodinidae</taxon>
        <taxon>Didymodactylos</taxon>
    </lineage>
</organism>
<accession>A0A814A1J7</accession>
<evidence type="ECO:0000313" key="5">
    <source>
        <dbReference type="Proteomes" id="UP000663829"/>
    </source>
</evidence>
<proteinExistence type="predicted"/>
<reference evidence="3" key="1">
    <citation type="submission" date="2021-02" db="EMBL/GenBank/DDBJ databases">
        <authorList>
            <person name="Nowell W R."/>
        </authorList>
    </citation>
    <scope>NUCLEOTIDE SEQUENCE</scope>
</reference>
<dbReference type="AlphaFoldDB" id="A0A814A1J7"/>
<comment type="caution">
    <text evidence="3">The sequence shown here is derived from an EMBL/GenBank/DDBJ whole genome shotgun (WGS) entry which is preliminary data.</text>
</comment>
<sequence length="233" mass="25649">MKAGRPSLTHTSDAGSGVTHTAASDNVRVRSSITSDTQSQIDIRNTDKLNELMQKLSTTHTQLDAYSKQRTDKINEDLAASVQEMIAETQAEQHRLVEYANARTKAVEENYKVKIEKYFEEINVQKAQSLAILEKQLNDHQQAILDRAKQQIDLLNSEANDAKLNVMKEAQAKVNAEIVGITNQVQQLVAEETTHNLQSATTMVITSESSSASVQHTGVVDMSATGAATTFTY</sequence>
<dbReference type="EMBL" id="CAJNOQ010001609">
    <property type="protein sequence ID" value="CAF0906604.1"/>
    <property type="molecule type" value="Genomic_DNA"/>
</dbReference>
<feature type="coiled-coil region" evidence="1">
    <location>
        <begin position="138"/>
        <end position="165"/>
    </location>
</feature>
<evidence type="ECO:0000256" key="1">
    <source>
        <dbReference type="SAM" id="Coils"/>
    </source>
</evidence>
<dbReference type="Proteomes" id="UP000663829">
    <property type="component" value="Unassembled WGS sequence"/>
</dbReference>
<name>A0A814A1J7_9BILA</name>
<protein>
    <submittedName>
        <fullName evidence="3">Uncharacterized protein</fullName>
    </submittedName>
</protein>
<feature type="region of interest" description="Disordered" evidence="2">
    <location>
        <begin position="1"/>
        <end position="33"/>
    </location>
</feature>
<evidence type="ECO:0000313" key="3">
    <source>
        <dbReference type="EMBL" id="CAF0906604.1"/>
    </source>
</evidence>
<keyword evidence="5" id="KW-1185">Reference proteome</keyword>
<keyword evidence="1" id="KW-0175">Coiled coil</keyword>
<evidence type="ECO:0000256" key="2">
    <source>
        <dbReference type="SAM" id="MobiDB-lite"/>
    </source>
</evidence>